<dbReference type="PANTHER" id="PTHR34364:SF1">
    <property type="entry name" value="WAS_WASL-INTERACTING FAMILY PROTEIN"/>
    <property type="match status" value="1"/>
</dbReference>
<name>A0AAW2N5V3_9LAMI</name>
<reference evidence="2" key="1">
    <citation type="submission" date="2020-06" db="EMBL/GenBank/DDBJ databases">
        <authorList>
            <person name="Li T."/>
            <person name="Hu X."/>
            <person name="Zhang T."/>
            <person name="Song X."/>
            <person name="Zhang H."/>
            <person name="Dai N."/>
            <person name="Sheng W."/>
            <person name="Hou X."/>
            <person name="Wei L."/>
        </authorList>
    </citation>
    <scope>NUCLEOTIDE SEQUENCE</scope>
    <source>
        <strain evidence="2">G01</strain>
        <tissue evidence="2">Leaf</tissue>
    </source>
</reference>
<gene>
    <name evidence="2" type="ORF">Sangu_1418000</name>
</gene>
<evidence type="ECO:0000313" key="2">
    <source>
        <dbReference type="EMBL" id="KAL0338959.1"/>
    </source>
</evidence>
<dbReference type="AlphaFoldDB" id="A0AAW2N5V3"/>
<sequence>MFAQPGKKEKVKEKSEVPAEVVPPPATVTAPPVEEEPVVSPPITRPVIVRPPLPEDQQREIFKWMLEEKRKVKPKSRDEKQHIDEEKAILKEFYPFTVNPKHLTSSGIVSIDELCMPLQQCMPEDNGDFCSTCSAIL</sequence>
<protein>
    <submittedName>
        <fullName evidence="2">Uncharacterized protein</fullName>
    </submittedName>
</protein>
<organism evidence="2">
    <name type="scientific">Sesamum angustifolium</name>
    <dbReference type="NCBI Taxonomy" id="2727405"/>
    <lineage>
        <taxon>Eukaryota</taxon>
        <taxon>Viridiplantae</taxon>
        <taxon>Streptophyta</taxon>
        <taxon>Embryophyta</taxon>
        <taxon>Tracheophyta</taxon>
        <taxon>Spermatophyta</taxon>
        <taxon>Magnoliopsida</taxon>
        <taxon>eudicotyledons</taxon>
        <taxon>Gunneridae</taxon>
        <taxon>Pentapetalae</taxon>
        <taxon>asterids</taxon>
        <taxon>lamiids</taxon>
        <taxon>Lamiales</taxon>
        <taxon>Pedaliaceae</taxon>
        <taxon>Sesamum</taxon>
    </lineage>
</organism>
<feature type="region of interest" description="Disordered" evidence="1">
    <location>
        <begin position="1"/>
        <end position="51"/>
    </location>
</feature>
<dbReference type="PANTHER" id="PTHR34364">
    <property type="entry name" value="WAS/WASL-INTERACTING FAMILY PROTEIN"/>
    <property type="match status" value="1"/>
</dbReference>
<evidence type="ECO:0000256" key="1">
    <source>
        <dbReference type="SAM" id="MobiDB-lite"/>
    </source>
</evidence>
<dbReference type="EMBL" id="JACGWK010000008">
    <property type="protein sequence ID" value="KAL0338959.1"/>
    <property type="molecule type" value="Genomic_DNA"/>
</dbReference>
<comment type="caution">
    <text evidence="2">The sequence shown here is derived from an EMBL/GenBank/DDBJ whole genome shotgun (WGS) entry which is preliminary data.</text>
</comment>
<feature type="compositionally biased region" description="Pro residues" evidence="1">
    <location>
        <begin position="39"/>
        <end position="51"/>
    </location>
</feature>
<reference evidence="2" key="2">
    <citation type="journal article" date="2024" name="Plant">
        <title>Genomic evolution and insights into agronomic trait innovations of Sesamum species.</title>
        <authorList>
            <person name="Miao H."/>
            <person name="Wang L."/>
            <person name="Qu L."/>
            <person name="Liu H."/>
            <person name="Sun Y."/>
            <person name="Le M."/>
            <person name="Wang Q."/>
            <person name="Wei S."/>
            <person name="Zheng Y."/>
            <person name="Lin W."/>
            <person name="Duan Y."/>
            <person name="Cao H."/>
            <person name="Xiong S."/>
            <person name="Wang X."/>
            <person name="Wei L."/>
            <person name="Li C."/>
            <person name="Ma Q."/>
            <person name="Ju M."/>
            <person name="Zhao R."/>
            <person name="Li G."/>
            <person name="Mu C."/>
            <person name="Tian Q."/>
            <person name="Mei H."/>
            <person name="Zhang T."/>
            <person name="Gao T."/>
            <person name="Zhang H."/>
        </authorList>
    </citation>
    <scope>NUCLEOTIDE SEQUENCE</scope>
    <source>
        <strain evidence="2">G01</strain>
    </source>
</reference>
<accession>A0AAW2N5V3</accession>
<feature type="compositionally biased region" description="Basic and acidic residues" evidence="1">
    <location>
        <begin position="1"/>
        <end position="17"/>
    </location>
</feature>
<proteinExistence type="predicted"/>